<sequence>MPDVTVINDLSEDIHIAFFVGVPTNWKNHLKPGERWTTHLASLPLHFEARSVTEGREFSHDESMEMFATIGGACAAGTASVVSAGALFAGEMVAGIPIVSAPLMAVASAGGAKYNAWGEQGRKCTARVWVPLWWHQPQYSVRMVDGRCVLWDVNAN</sequence>
<dbReference type="Proteomes" id="UP000714275">
    <property type="component" value="Unassembled WGS sequence"/>
</dbReference>
<keyword evidence="2" id="KW-1185">Reference proteome</keyword>
<proteinExistence type="predicted"/>
<dbReference type="AlphaFoldDB" id="A0A9P6ZQF7"/>
<reference evidence="1" key="1">
    <citation type="journal article" date="2020" name="New Phytol.">
        <title>Comparative genomics reveals dynamic genome evolution in host specialist ectomycorrhizal fungi.</title>
        <authorList>
            <person name="Lofgren L.A."/>
            <person name="Nguyen N.H."/>
            <person name="Vilgalys R."/>
            <person name="Ruytinx J."/>
            <person name="Liao H.L."/>
            <person name="Branco S."/>
            <person name="Kuo A."/>
            <person name="LaButti K."/>
            <person name="Lipzen A."/>
            <person name="Andreopoulos W."/>
            <person name="Pangilinan J."/>
            <person name="Riley R."/>
            <person name="Hundley H."/>
            <person name="Na H."/>
            <person name="Barry K."/>
            <person name="Grigoriev I.V."/>
            <person name="Stajich J.E."/>
            <person name="Kennedy P.G."/>
        </authorList>
    </citation>
    <scope>NUCLEOTIDE SEQUENCE</scope>
    <source>
        <strain evidence="1">DOB743</strain>
    </source>
</reference>
<accession>A0A9P6ZQF7</accession>
<evidence type="ECO:0000313" key="2">
    <source>
        <dbReference type="Proteomes" id="UP000714275"/>
    </source>
</evidence>
<comment type="caution">
    <text evidence="1">The sequence shown here is derived from an EMBL/GenBank/DDBJ whole genome shotgun (WGS) entry which is preliminary data.</text>
</comment>
<protein>
    <submittedName>
        <fullName evidence="1">Uncharacterized protein</fullName>
    </submittedName>
</protein>
<gene>
    <name evidence="1" type="ORF">EV702DRAFT_1280485</name>
</gene>
<evidence type="ECO:0000313" key="1">
    <source>
        <dbReference type="EMBL" id="KAG1774583.1"/>
    </source>
</evidence>
<organism evidence="1 2">
    <name type="scientific">Suillus placidus</name>
    <dbReference type="NCBI Taxonomy" id="48579"/>
    <lineage>
        <taxon>Eukaryota</taxon>
        <taxon>Fungi</taxon>
        <taxon>Dikarya</taxon>
        <taxon>Basidiomycota</taxon>
        <taxon>Agaricomycotina</taxon>
        <taxon>Agaricomycetes</taxon>
        <taxon>Agaricomycetidae</taxon>
        <taxon>Boletales</taxon>
        <taxon>Suillineae</taxon>
        <taxon>Suillaceae</taxon>
        <taxon>Suillus</taxon>
    </lineage>
</organism>
<dbReference type="OrthoDB" id="2686336at2759"/>
<dbReference type="EMBL" id="JABBWD010000040">
    <property type="protein sequence ID" value="KAG1774583.1"/>
    <property type="molecule type" value="Genomic_DNA"/>
</dbReference>
<name>A0A9P6ZQF7_9AGAM</name>